<evidence type="ECO:0000256" key="7">
    <source>
        <dbReference type="ARBA" id="ARBA00022967"/>
    </source>
</evidence>
<dbReference type="Proteomes" id="UP000198867">
    <property type="component" value="Unassembled WGS sequence"/>
</dbReference>
<dbReference type="GO" id="GO:0015408">
    <property type="term" value="F:ABC-type ferric iron transporter activity"/>
    <property type="evidence" value="ECO:0007669"/>
    <property type="project" value="InterPro"/>
</dbReference>
<dbReference type="SMART" id="SM00382">
    <property type="entry name" value="AAA"/>
    <property type="match status" value="1"/>
</dbReference>
<evidence type="ECO:0000313" key="13">
    <source>
        <dbReference type="EMBL" id="SFN90758.1"/>
    </source>
</evidence>
<dbReference type="InterPro" id="IPR050093">
    <property type="entry name" value="ABC_SmlMolc_Importer"/>
</dbReference>
<dbReference type="Gene3D" id="3.40.50.300">
    <property type="entry name" value="P-loop containing nucleotide triphosphate hydrolases"/>
    <property type="match status" value="1"/>
</dbReference>
<evidence type="ECO:0000259" key="12">
    <source>
        <dbReference type="PROSITE" id="PS50893"/>
    </source>
</evidence>
<keyword evidence="9" id="KW-0406">Ion transport</keyword>
<keyword evidence="4" id="KW-0997">Cell inner membrane</keyword>
<evidence type="ECO:0000256" key="3">
    <source>
        <dbReference type="ARBA" id="ARBA00022496"/>
    </source>
</evidence>
<dbReference type="EC" id="7.6.2.9" evidence="11"/>
<dbReference type="RefSeq" id="WP_090712064.1">
    <property type="nucleotide sequence ID" value="NZ_FOVM01000007.1"/>
</dbReference>
<dbReference type="AlphaFoldDB" id="A0A1I5CUY5"/>
<keyword evidence="1" id="KW-0813">Transport</keyword>
<evidence type="ECO:0000256" key="4">
    <source>
        <dbReference type="ARBA" id="ARBA00022519"/>
    </source>
</evidence>
<evidence type="ECO:0000256" key="10">
    <source>
        <dbReference type="ARBA" id="ARBA00023136"/>
    </source>
</evidence>
<dbReference type="GO" id="GO:0016887">
    <property type="term" value="F:ATP hydrolysis activity"/>
    <property type="evidence" value="ECO:0007669"/>
    <property type="project" value="InterPro"/>
</dbReference>
<dbReference type="InterPro" id="IPR015853">
    <property type="entry name" value="ABC_transpr_FbpC"/>
</dbReference>
<proteinExistence type="predicted"/>
<dbReference type="EMBL" id="FOVM01000007">
    <property type="protein sequence ID" value="SFN90758.1"/>
    <property type="molecule type" value="Genomic_DNA"/>
</dbReference>
<dbReference type="InterPro" id="IPR013611">
    <property type="entry name" value="Transp-assoc_OB_typ2"/>
</dbReference>
<protein>
    <recommendedName>
        <fullName evidence="11">ABC-type quaternary amine transporter</fullName>
        <ecNumber evidence="11">7.6.2.9</ecNumber>
    </recommendedName>
</protein>
<dbReference type="SUPFAM" id="SSF52540">
    <property type="entry name" value="P-loop containing nucleoside triphosphate hydrolases"/>
    <property type="match status" value="1"/>
</dbReference>
<evidence type="ECO:0000313" key="14">
    <source>
        <dbReference type="Proteomes" id="UP000198867"/>
    </source>
</evidence>
<dbReference type="Gene3D" id="2.40.50.450">
    <property type="match status" value="1"/>
</dbReference>
<dbReference type="FunFam" id="3.40.50.300:FF:000425">
    <property type="entry name" value="Probable ABC transporter, ATP-binding subunit"/>
    <property type="match status" value="1"/>
</dbReference>
<dbReference type="InterPro" id="IPR003439">
    <property type="entry name" value="ABC_transporter-like_ATP-bd"/>
</dbReference>
<keyword evidence="10" id="KW-0472">Membrane</keyword>
<evidence type="ECO:0000256" key="1">
    <source>
        <dbReference type="ARBA" id="ARBA00022448"/>
    </source>
</evidence>
<dbReference type="InterPro" id="IPR017871">
    <property type="entry name" value="ABC_transporter-like_CS"/>
</dbReference>
<dbReference type="Pfam" id="PF00005">
    <property type="entry name" value="ABC_tran"/>
    <property type="match status" value="1"/>
</dbReference>
<evidence type="ECO:0000256" key="11">
    <source>
        <dbReference type="ARBA" id="ARBA00066388"/>
    </source>
</evidence>
<dbReference type="PROSITE" id="PS50893">
    <property type="entry name" value="ABC_TRANSPORTER_2"/>
    <property type="match status" value="1"/>
</dbReference>
<evidence type="ECO:0000256" key="6">
    <source>
        <dbReference type="ARBA" id="ARBA00022840"/>
    </source>
</evidence>
<dbReference type="OrthoDB" id="9802264at2"/>
<gene>
    <name evidence="13" type="ORF">SAMN05216219_2591</name>
</gene>
<dbReference type="PANTHER" id="PTHR42781:SF5">
    <property type="entry name" value="PUTRESCINE TRANSPORT ATP-BINDING PROTEIN POTG"/>
    <property type="match status" value="1"/>
</dbReference>
<dbReference type="STRING" id="995034.SAMN05216219_2591"/>
<feature type="domain" description="ABC transporter" evidence="12">
    <location>
        <begin position="3"/>
        <end position="234"/>
    </location>
</feature>
<dbReference type="GO" id="GO:0016020">
    <property type="term" value="C:membrane"/>
    <property type="evidence" value="ECO:0007669"/>
    <property type="project" value="InterPro"/>
</dbReference>
<dbReference type="GO" id="GO:0005524">
    <property type="term" value="F:ATP binding"/>
    <property type="evidence" value="ECO:0007669"/>
    <property type="project" value="UniProtKB-KW"/>
</dbReference>
<dbReference type="InterPro" id="IPR003593">
    <property type="entry name" value="AAA+_ATPase"/>
</dbReference>
<dbReference type="CDD" id="cd03259">
    <property type="entry name" value="ABC_Carb_Solutes_like"/>
    <property type="match status" value="1"/>
</dbReference>
<evidence type="ECO:0000256" key="2">
    <source>
        <dbReference type="ARBA" id="ARBA00022475"/>
    </source>
</evidence>
<evidence type="ECO:0000256" key="8">
    <source>
        <dbReference type="ARBA" id="ARBA00023004"/>
    </source>
</evidence>
<keyword evidence="8" id="KW-0408">Iron</keyword>
<evidence type="ECO:0000256" key="9">
    <source>
        <dbReference type="ARBA" id="ARBA00023065"/>
    </source>
</evidence>
<dbReference type="Pfam" id="PF08402">
    <property type="entry name" value="TOBE_2"/>
    <property type="match status" value="1"/>
</dbReference>
<dbReference type="InterPro" id="IPR027417">
    <property type="entry name" value="P-loop_NTPase"/>
</dbReference>
<accession>A0A1I5CUY5</accession>
<keyword evidence="2" id="KW-1003">Cell membrane</keyword>
<sequence>MTLRLNNISKAFGATPVLNDVSLEVPDGARIALVGSSGSGKSTLLRLIGGFEQPDTGSIALDGRELSSPHATVPAHRRGIGYVAQDGALFPHLSVARNIAFGMPRAARRKARVQELMELASLDPALADRMPHQLSGGQQQRVALARALTQQPKVILLDEPFSALDTGLRAQTRQAVVDILERSGVTALLVTHDRDEALSFGQQVGVLAEGRLVQVGAPASVFDAPVDVRVAAFLGDVVLVPACLTATDAVDCVFGRVPVRHDHSGGADRVHAMVRPEQLHLARTAGPSNATVVGIRSTGAGAELTLRFGDGSSAVQATHRVPLHAADAYETGCSVSVAVNGGIVLYPGQG</sequence>
<dbReference type="PANTHER" id="PTHR42781">
    <property type="entry name" value="SPERMIDINE/PUTRESCINE IMPORT ATP-BINDING PROTEIN POTA"/>
    <property type="match status" value="1"/>
</dbReference>
<keyword evidence="14" id="KW-1185">Reference proteome</keyword>
<name>A0A1I5CUY5_9MICO</name>
<dbReference type="PROSITE" id="PS00211">
    <property type="entry name" value="ABC_TRANSPORTER_1"/>
    <property type="match status" value="1"/>
</dbReference>
<reference evidence="14" key="1">
    <citation type="submission" date="2016-10" db="EMBL/GenBank/DDBJ databases">
        <authorList>
            <person name="Varghese N."/>
            <person name="Submissions S."/>
        </authorList>
    </citation>
    <scope>NUCLEOTIDE SEQUENCE [LARGE SCALE GENOMIC DNA]</scope>
    <source>
        <strain evidence="14">CGMCC 1.11101</strain>
    </source>
</reference>
<keyword evidence="3" id="KW-0410">Iron transport</keyword>
<evidence type="ECO:0000256" key="5">
    <source>
        <dbReference type="ARBA" id="ARBA00022741"/>
    </source>
</evidence>
<keyword evidence="6 13" id="KW-0067">ATP-binding</keyword>
<dbReference type="GO" id="GO:0015418">
    <property type="term" value="F:ABC-type quaternary ammonium compound transporting activity"/>
    <property type="evidence" value="ECO:0007669"/>
    <property type="project" value="UniProtKB-EC"/>
</dbReference>
<keyword evidence="7" id="KW-1278">Translocase</keyword>
<keyword evidence="5" id="KW-0547">Nucleotide-binding</keyword>
<organism evidence="13 14">
    <name type="scientific">Mycetocola miduiensis</name>
    <dbReference type="NCBI Taxonomy" id="995034"/>
    <lineage>
        <taxon>Bacteria</taxon>
        <taxon>Bacillati</taxon>
        <taxon>Actinomycetota</taxon>
        <taxon>Actinomycetes</taxon>
        <taxon>Micrococcales</taxon>
        <taxon>Microbacteriaceae</taxon>
        <taxon>Mycetocola</taxon>
    </lineage>
</organism>